<feature type="region of interest" description="Disordered" evidence="1">
    <location>
        <begin position="2071"/>
        <end position="2108"/>
    </location>
</feature>
<feature type="region of interest" description="Disordered" evidence="1">
    <location>
        <begin position="475"/>
        <end position="494"/>
    </location>
</feature>
<dbReference type="Pfam" id="PF18796">
    <property type="entry name" value="LPD1"/>
    <property type="match status" value="1"/>
</dbReference>
<feature type="domain" description="Phage MuF C-terminal" evidence="4">
    <location>
        <begin position="1947"/>
        <end position="2039"/>
    </location>
</feature>
<dbReference type="InterPro" id="IPR041131">
    <property type="entry name" value="MuF_C"/>
</dbReference>
<feature type="domain" description="Large polyvalent protein-associated" evidence="2">
    <location>
        <begin position="1789"/>
        <end position="1877"/>
    </location>
</feature>
<dbReference type="EMBL" id="CP015017">
    <property type="protein sequence ID" value="APC01311.1"/>
    <property type="molecule type" value="Genomic_DNA"/>
</dbReference>
<evidence type="ECO:0008006" key="7">
    <source>
        <dbReference type="Google" id="ProtNLM"/>
    </source>
</evidence>
<feature type="compositionally biased region" description="Basic and acidic residues" evidence="1">
    <location>
        <begin position="1152"/>
        <end position="1168"/>
    </location>
</feature>
<reference evidence="5" key="1">
    <citation type="journal article" date="2017" name="Appl. Environ. Microbiol.">
        <title>Microdiversification of a pelagic Polynucleobacter species is mainly driven by acquisition of genomic islands from a partially interspecific gene pool.</title>
        <authorList>
            <person name="Hoetzinger M."/>
            <person name="Hahn M.W."/>
            <person name="Jezberova J."/>
            <person name="Schmidt J."/>
            <person name="Koll U."/>
        </authorList>
    </citation>
    <scope>NUCLEOTIDE SEQUENCE</scope>
    <source>
        <strain evidence="5">MWH-RechtKol4</strain>
    </source>
</reference>
<evidence type="ECO:0000313" key="6">
    <source>
        <dbReference type="Proteomes" id="UP000182060"/>
    </source>
</evidence>
<dbReference type="InterPro" id="IPR041047">
    <property type="entry name" value="LPD1"/>
</dbReference>
<proteinExistence type="predicted"/>
<dbReference type="RefSeq" id="WP_071539316.1">
    <property type="nucleotide sequence ID" value="NZ_CP015016.1"/>
</dbReference>
<organism evidence="5 6">
    <name type="scientific">Polynucleobacter asymbioticus</name>
    <dbReference type="NCBI Taxonomy" id="576611"/>
    <lineage>
        <taxon>Bacteria</taxon>
        <taxon>Pseudomonadati</taxon>
        <taxon>Pseudomonadota</taxon>
        <taxon>Betaproteobacteria</taxon>
        <taxon>Burkholderiales</taxon>
        <taxon>Burkholderiaceae</taxon>
        <taxon>Polynucleobacter</taxon>
    </lineage>
</organism>
<evidence type="ECO:0000313" key="5">
    <source>
        <dbReference type="EMBL" id="APC01311.1"/>
    </source>
</evidence>
<feature type="compositionally biased region" description="Basic and acidic residues" evidence="1">
    <location>
        <begin position="1102"/>
        <end position="1120"/>
    </location>
</feature>
<sequence length="2866" mass="315402">MDVNLPDGTVINNVPDGMSKADLVAKLNSNGMNTSWYKPETANSSNTSTANNPVANDNPIPGAVGDESKYRLDQPSIPNTSDAVKPTGLMSLKDQFKKAGFGAPADPNTVQASDVVKSVGSSIASIAKGLVTIFNLPMAAETLNGTEITEPGGLDAASKAITGTKASDAADTAVKSIVGSMSPRAQEAMKKTWLTADTSKAIWADPGALVLSTAGMLPYIVGNTGAMKLAGSATEAAVNAGLTNIVMGAPTAASEARDTVLGYTPEQLQTNKIYQDLITNQGLSPEEAKHKMADSSAALTLLLATPMNALGGVGTSHALGHYLPEHIASGVLTKLGLGTLSGSEFGASSTFAKNVGVKEAANPEQDVLEGVPESAAAGAAMGFGLSAGTHAAHKLMPESGIATEALPQEHAQNPPLHQTLAEEWEAIRPSKIVNKTESSVTVEPAPAEFNNAELLASEPTSQRKTLEQELAEIQAQKNSINPKNETSAQTGASVNDQPTVDAAIDQANKVVNSPLTLDHIQPILDSINPRMSTGEVKVVPTMADLPENIKQRIDANGDPVEGVYTEGSGKVHLVADAFDNIDRVHQVLGHELVGHLAPTEIIDPKIYSNAVNSVIAMDKAGNSNIRQLGEIVDARQPGLDQHTRAKEIMAMAVENNSYKSSPVLRRVASDITYSVKKFLMSQGMDNGWVNKLSDHEVHSMLREGERRLYSGKTEKSISTPDVVNPQVAPMDESIKAMEPPKSEERIRPTSLFESSADYKVNTEDNGQLNVSVKRSKDGSVALFSDDGTIKEFNSEFAKDKTDADLLKYQYEPLGYKSHEEVNGNGSQEVSGPELKESFTAPAQIKDKQAKQVSIAMPGIKAGDIVNAKGKHFTNKDTAKAVAKMAGPGWRVQPTKEGFVVRYRPATESQIAASKASARARNSINTDTDSLHAAIAKLGGMNRDELVKVWGADPKEMANLRSGIKLVAPTKGAPIDRIADSLKELGYIGEDEHGKHDLNELMDHFFTELGGDKHYTKEGYERIAKEQEAILHEDYLAEKAIKDQEFAKNSENYQKDIDNQIGEFDDLTEEDNAKLQRELQEWEDWVTLNQHIIPDNRDEELDSSGRRLVGEDESIERDNTRENPSNEDLYGPYEGSLRNQEEVRRTGSGSQRTSEEFGLKGQTEEEARAQTEQQAKLSQEQAVKVKEAEQRAQADADRDSFNLTGSDRKADVEAAQGQQDLLASNQESSDPEIHKISKETYKQWKSISPSLGKVHGWDLVTDDTVGREKYVLMTSYDMVKFATEAEARSWAENNKANPKGYFESLKDTSPEAQVEKAKEALDKAGVTGTDRTSTIAAVRRGDLTAQEVAESHKPAAKIEDFGEVIGGAKKDLWQTYQKAMSEELPVDAKNITLSKHFPEPNYEKLIEAGVDVKSLAAVKAMRDAIPTKPQKAYRVTRWADQVRLLREFANGLISGKSDINHIVESMRKIPALEDIASRIDMYSELGYPAFKNAKGYEITGGWQTPGNPGHTQFALQGEKLRKQYFATRDEAVNAIKTLLGIKSELNGANKKQISFDIYRITATGERIIGKKVAPGKYIDLKTGFKDAVEARAYLRENQENLEKLLESKKENPIIRKGVNDPRIGEDYRKGDHITSDEYKAEFGFRGTQFGNYVEQARRQKELNNSYDALRDMAKIIDIPSKAISLNGELAIAFGARGNGGPDPAAAHYEPGQVVINLTKKNGFGSLAHEWFHALDNYFGKSSQVHDYLTYANRYKEINPEAVRPEVADAFREVMNTIKDSDFYKRSVVIDKYRAKDYWSTNEELGARAFEAYIKAKAEAKGESNDYLANIIGEEGHAAFNSMQKDLGGEEKPYPYPTKAEQEKINPAFDKLFEALQTKETDKGVALFSRKPATKEAYEKRIDELFNGKEADNRKGVRVLDRSDVLDILGYGGMPVNLAESKVILGIGRHKLKAADWKKVPEWIDNPVAVFDSDTKDGRLVFIPDDTIAGEPIKVILEPKSLTKGFDAHILINAYDAHSTMPTMRWFKEGLLRYIDNKKSQSLSDVSGLRLPNRHQLKTSSDKNLLRDRDLVNYRKENPETDVSDEGGTPLFSKRNKEEKTQTNPAGGKFKFNPLSAIKDGYSAYQGVTPEERASRGTIRDSISKVFTPTERIGAEQTAGIIRSNLATQAREREVAQNHLMEFAKKFDGMPIQECYEFVDKMERGIPIKGELGQASIALRKLLDQRRDEIIALGKGSLENFNENYFPHIWMDPAKASNLFTKRPLEGGKGFLKQRTYDYFSDAIKAGLEPVTTNPVELAMLKAREMDRYIYGQKIFGEMKDAGIAKFVSFGGRAPDGWEKINDKIARVMQFSEEAKGMILRGEYYAPEAAATIINNHLSSGLSGIPAYDLVRQAGNMMNQVQLGLSAFHLGFTTLDAIISKSALAIKQISRGDFKEGSLNLAQSVNPAQPFLNLYKGDKLLKAYMGDISDPDMAPIVESLLQAGGRVKMDDIYRNTEISAFRQALRKGNYGTASLKAVPRLLDLVSGPIFQYLVPRQKLGVFFDLAKDALANQPNMDLDTKRAVMGKLWDSVDNRMGEIVYDNVFWNHALKDALMVSTRSVGWNLGTFRELGGGVKDIFSIHKIGGLSDRTAYLFGLTFTSAILGAITQYIYTGKGPDELKDLFFPKTGKYRPDGTEDRLMLPTYMKDIAEYSRDIHGFVKYGDSPFNTITNKIHPLISFMSQMITNKDFFGGAIRSPADSAWKQVLDEANFALKAFSPFGIRNYLQQSSLNNEYPTIGGYLTSSQFIGITPAPSYITKNDAEQESAQVHKMHDSLMTKFKEEMRNGAEWSDIRPRARAAGITSDMDLASIHKSATQRPPKKLKSFSN</sequence>
<feature type="region of interest" description="Disordered" evidence="1">
    <location>
        <begin position="1095"/>
        <end position="1231"/>
    </location>
</feature>
<protein>
    <recommendedName>
        <fullName evidence="7">Large polyvalent protein-associated domain-containing protein</fullName>
    </recommendedName>
</protein>
<evidence type="ECO:0000256" key="1">
    <source>
        <dbReference type="SAM" id="MobiDB-lite"/>
    </source>
</evidence>
<feature type="compositionally biased region" description="Polar residues" evidence="1">
    <location>
        <begin position="1215"/>
        <end position="1227"/>
    </location>
</feature>
<feature type="domain" description="Large polyvalent protein-associated" evidence="3">
    <location>
        <begin position="1525"/>
        <end position="1638"/>
    </location>
</feature>
<dbReference type="Proteomes" id="UP000182060">
    <property type="component" value="Chromosome"/>
</dbReference>
<dbReference type="Pfam" id="PF18819">
    <property type="entry name" value="MuF_C"/>
    <property type="match status" value="1"/>
</dbReference>
<evidence type="ECO:0000259" key="3">
    <source>
        <dbReference type="Pfam" id="PF18799"/>
    </source>
</evidence>
<feature type="compositionally biased region" description="Low complexity" evidence="1">
    <location>
        <begin position="41"/>
        <end position="56"/>
    </location>
</feature>
<name>A0AAC9IUU0_9BURK</name>
<gene>
    <name evidence="5" type="ORF">AOC25_06655</name>
</gene>
<feature type="compositionally biased region" description="Basic and acidic residues" evidence="1">
    <location>
        <begin position="1182"/>
        <end position="1211"/>
    </location>
</feature>
<evidence type="ECO:0000259" key="2">
    <source>
        <dbReference type="Pfam" id="PF18796"/>
    </source>
</evidence>
<accession>A0AAC9IUU0</accession>
<dbReference type="InterPro" id="IPR040651">
    <property type="entry name" value="LPD5"/>
</dbReference>
<dbReference type="Pfam" id="PF18799">
    <property type="entry name" value="LPD5"/>
    <property type="match status" value="1"/>
</dbReference>
<feature type="region of interest" description="Disordered" evidence="1">
    <location>
        <begin position="35"/>
        <end position="86"/>
    </location>
</feature>
<evidence type="ECO:0000259" key="4">
    <source>
        <dbReference type="Pfam" id="PF18819"/>
    </source>
</evidence>